<evidence type="ECO:0000313" key="2">
    <source>
        <dbReference type="Proteomes" id="UP000585474"/>
    </source>
</evidence>
<name>A0A7J0G9F5_9ERIC</name>
<dbReference type="Proteomes" id="UP000585474">
    <property type="component" value="Unassembled WGS sequence"/>
</dbReference>
<proteinExistence type="predicted"/>
<reference evidence="1 2" key="1">
    <citation type="submission" date="2019-07" db="EMBL/GenBank/DDBJ databases">
        <title>De Novo Assembly of kiwifruit Actinidia rufa.</title>
        <authorList>
            <person name="Sugita-Konishi S."/>
            <person name="Sato K."/>
            <person name="Mori E."/>
            <person name="Abe Y."/>
            <person name="Kisaki G."/>
            <person name="Hamano K."/>
            <person name="Suezawa K."/>
            <person name="Otani M."/>
            <person name="Fukuda T."/>
            <person name="Manabe T."/>
            <person name="Gomi K."/>
            <person name="Tabuchi M."/>
            <person name="Akimitsu K."/>
            <person name="Kataoka I."/>
        </authorList>
    </citation>
    <scope>NUCLEOTIDE SEQUENCE [LARGE SCALE GENOMIC DNA]</scope>
    <source>
        <strain evidence="2">cv. Fuchu</strain>
    </source>
</reference>
<dbReference type="OrthoDB" id="1306001at2759"/>
<dbReference type="AlphaFoldDB" id="A0A7J0G9F5"/>
<keyword evidence="2" id="KW-1185">Reference proteome</keyword>
<evidence type="ECO:0000313" key="1">
    <source>
        <dbReference type="EMBL" id="GFZ07446.1"/>
    </source>
</evidence>
<sequence length="125" mass="14242">MLAIAFLAICRLEADRDARCLLICHAAMQAYFGTSVRRLFQDWELEHLFWAAHSAIWPFRRAPSKVAFFCVNSDSWEDLYDRQSHYKAKGPLGDEQMEMGSGCDAGEEALDACSPLFYVVDLERA</sequence>
<gene>
    <name evidence="1" type="ORF">Acr_19g0003830</name>
</gene>
<organism evidence="1 2">
    <name type="scientific">Actinidia rufa</name>
    <dbReference type="NCBI Taxonomy" id="165716"/>
    <lineage>
        <taxon>Eukaryota</taxon>
        <taxon>Viridiplantae</taxon>
        <taxon>Streptophyta</taxon>
        <taxon>Embryophyta</taxon>
        <taxon>Tracheophyta</taxon>
        <taxon>Spermatophyta</taxon>
        <taxon>Magnoliopsida</taxon>
        <taxon>eudicotyledons</taxon>
        <taxon>Gunneridae</taxon>
        <taxon>Pentapetalae</taxon>
        <taxon>asterids</taxon>
        <taxon>Ericales</taxon>
        <taxon>Actinidiaceae</taxon>
        <taxon>Actinidia</taxon>
    </lineage>
</organism>
<accession>A0A7J0G9F5</accession>
<protein>
    <submittedName>
        <fullName evidence="1">Uncharacterized protein</fullName>
    </submittedName>
</protein>
<dbReference type="EMBL" id="BJWL01000019">
    <property type="protein sequence ID" value="GFZ07446.1"/>
    <property type="molecule type" value="Genomic_DNA"/>
</dbReference>
<comment type="caution">
    <text evidence="1">The sequence shown here is derived from an EMBL/GenBank/DDBJ whole genome shotgun (WGS) entry which is preliminary data.</text>
</comment>